<keyword evidence="4 6" id="KW-0804">Transcription</keyword>
<sequence length="331" mass="36792">MNNESDLSPSYQPFYFQSDDLYIPPVDDEPLYVNAKQYFRILKRRVARARLEELHRLSKQRKPYLHESRHKHAMRRPRGPGGRFLTSEEIAAQKAAGGDDGAGPSTFASPPDNASLNNNMADADDEDMEDDEQADSMAMEGYMQSQDSTMAMMGMSYDMQPMQLDPSQAQRQLHAGSQPPQTLTTRQPTSHSAVPVPGQQHPGHHHPHMHPHSQVQLTTSLSNHVRTPIMHTQSTPMHSQTPPLHSQSSLHSHSPAMSPHLHSHTPPSLHGQMHSHSSSLFPHAHHAMSAPYGTAAQLHHVPHPHAHSRHRQMFAQDLYGTAGMGFGSDGS</sequence>
<feature type="compositionally biased region" description="Polar residues" evidence="7">
    <location>
        <begin position="106"/>
        <end position="119"/>
    </location>
</feature>
<evidence type="ECO:0000313" key="8">
    <source>
        <dbReference type="EMBL" id="CAK5265717.1"/>
    </source>
</evidence>
<keyword evidence="5 6" id="KW-0539">Nucleus</keyword>
<keyword evidence="9" id="KW-1185">Reference proteome</keyword>
<feature type="compositionally biased region" description="Basic residues" evidence="7">
    <location>
        <begin position="61"/>
        <end position="78"/>
    </location>
</feature>
<evidence type="ECO:0000256" key="2">
    <source>
        <dbReference type="ARBA" id="ARBA00023015"/>
    </source>
</evidence>
<feature type="compositionally biased region" description="Low complexity" evidence="7">
    <location>
        <begin position="178"/>
        <end position="201"/>
    </location>
</feature>
<feature type="compositionally biased region" description="Basic residues" evidence="7">
    <location>
        <begin position="202"/>
        <end position="211"/>
    </location>
</feature>
<comment type="similarity">
    <text evidence="6">Belongs to the NFYA/HAP2 subunit family.</text>
</comment>
<comment type="caution">
    <text evidence="8">The sequence shown here is derived from an EMBL/GenBank/DDBJ whole genome shotgun (WGS) entry which is preliminary data.</text>
</comment>
<evidence type="ECO:0000256" key="6">
    <source>
        <dbReference type="RuleBase" id="RU367155"/>
    </source>
</evidence>
<dbReference type="GO" id="GO:0003677">
    <property type="term" value="F:DNA binding"/>
    <property type="evidence" value="ECO:0007669"/>
    <property type="project" value="UniProtKB-KW"/>
</dbReference>
<dbReference type="PRINTS" id="PR00616">
    <property type="entry name" value="CCAATSUBUNTB"/>
</dbReference>
<gene>
    <name evidence="8" type="ORF">MYCIT1_LOCUS6914</name>
</gene>
<protein>
    <recommendedName>
        <fullName evidence="6">Transcriptional activator HAP2</fullName>
    </recommendedName>
</protein>
<dbReference type="InterPro" id="IPR001289">
    <property type="entry name" value="NFYA"/>
</dbReference>
<feature type="region of interest" description="Disordered" evidence="7">
    <location>
        <begin position="166"/>
        <end position="219"/>
    </location>
</feature>
<dbReference type="Pfam" id="PF02045">
    <property type="entry name" value="CBFB_NFYA"/>
    <property type="match status" value="1"/>
</dbReference>
<dbReference type="EMBL" id="CAVNYO010000098">
    <property type="protein sequence ID" value="CAK5265717.1"/>
    <property type="molecule type" value="Genomic_DNA"/>
</dbReference>
<keyword evidence="2 6" id="KW-0805">Transcription regulation</keyword>
<accession>A0AAD2GYQ2</accession>
<proteinExistence type="inferred from homology"/>
<dbReference type="GO" id="GO:0005634">
    <property type="term" value="C:nucleus"/>
    <property type="evidence" value="ECO:0007669"/>
    <property type="project" value="UniProtKB-SubCell"/>
</dbReference>
<name>A0AAD2GYQ2_9AGAR</name>
<feature type="region of interest" description="Disordered" evidence="7">
    <location>
        <begin position="233"/>
        <end position="279"/>
    </location>
</feature>
<feature type="compositionally biased region" description="Low complexity" evidence="7">
    <location>
        <begin position="242"/>
        <end position="270"/>
    </location>
</feature>
<feature type="region of interest" description="Disordered" evidence="7">
    <location>
        <begin position="61"/>
        <end position="135"/>
    </location>
</feature>
<comment type="function">
    <text evidence="6">Component of the sequence-specific heterotrimeric transcription factor (NF-Y) which specifically recognizes a 5'-CCAAT-3' box motif found in the promoters of its target genes.</text>
</comment>
<dbReference type="Proteomes" id="UP001295794">
    <property type="component" value="Unassembled WGS sequence"/>
</dbReference>
<dbReference type="Gene3D" id="6.10.250.2430">
    <property type="match status" value="1"/>
</dbReference>
<comment type="subunit">
    <text evidence="6">Heterotrimer.</text>
</comment>
<feature type="compositionally biased region" description="Acidic residues" evidence="7">
    <location>
        <begin position="122"/>
        <end position="134"/>
    </location>
</feature>
<evidence type="ECO:0000256" key="3">
    <source>
        <dbReference type="ARBA" id="ARBA00023125"/>
    </source>
</evidence>
<reference evidence="8" key="1">
    <citation type="submission" date="2023-11" db="EMBL/GenBank/DDBJ databases">
        <authorList>
            <person name="De Vega J J."/>
            <person name="De Vega J J."/>
        </authorList>
    </citation>
    <scope>NUCLEOTIDE SEQUENCE</scope>
</reference>
<dbReference type="PANTHER" id="PTHR12632">
    <property type="entry name" value="TRANSCRIPTION FACTOR NF-Y ALPHA-RELATED"/>
    <property type="match status" value="1"/>
</dbReference>
<evidence type="ECO:0000256" key="7">
    <source>
        <dbReference type="SAM" id="MobiDB-lite"/>
    </source>
</evidence>
<dbReference type="GO" id="GO:0003700">
    <property type="term" value="F:DNA-binding transcription factor activity"/>
    <property type="evidence" value="ECO:0007669"/>
    <property type="project" value="UniProtKB-UniRule"/>
</dbReference>
<dbReference type="SMART" id="SM00521">
    <property type="entry name" value="CBF"/>
    <property type="match status" value="1"/>
</dbReference>
<dbReference type="PROSITE" id="PS51152">
    <property type="entry name" value="NFYA_HAP2_2"/>
    <property type="match status" value="1"/>
</dbReference>
<dbReference type="AlphaFoldDB" id="A0AAD2GYQ2"/>
<evidence type="ECO:0000256" key="4">
    <source>
        <dbReference type="ARBA" id="ARBA00023163"/>
    </source>
</evidence>
<evidence type="ECO:0000256" key="1">
    <source>
        <dbReference type="ARBA" id="ARBA00004123"/>
    </source>
</evidence>
<comment type="subcellular location">
    <subcellularLocation>
        <location evidence="1 6">Nucleus</location>
    </subcellularLocation>
</comment>
<evidence type="ECO:0000313" key="9">
    <source>
        <dbReference type="Proteomes" id="UP001295794"/>
    </source>
</evidence>
<keyword evidence="3 6" id="KW-0238">DNA-binding</keyword>
<organism evidence="8 9">
    <name type="scientific">Mycena citricolor</name>
    <dbReference type="NCBI Taxonomy" id="2018698"/>
    <lineage>
        <taxon>Eukaryota</taxon>
        <taxon>Fungi</taxon>
        <taxon>Dikarya</taxon>
        <taxon>Basidiomycota</taxon>
        <taxon>Agaricomycotina</taxon>
        <taxon>Agaricomycetes</taxon>
        <taxon>Agaricomycetidae</taxon>
        <taxon>Agaricales</taxon>
        <taxon>Marasmiineae</taxon>
        <taxon>Mycenaceae</taxon>
        <taxon>Mycena</taxon>
    </lineage>
</organism>
<evidence type="ECO:0000256" key="5">
    <source>
        <dbReference type="ARBA" id="ARBA00023242"/>
    </source>
</evidence>